<dbReference type="SUPFAM" id="SSF51905">
    <property type="entry name" value="FAD/NAD(P)-binding domain"/>
    <property type="match status" value="1"/>
</dbReference>
<dbReference type="InterPro" id="IPR050097">
    <property type="entry name" value="Ferredoxin-NADP_redctase_2"/>
</dbReference>
<keyword evidence="2" id="KW-0560">Oxidoreductase</keyword>
<dbReference type="OrthoDB" id="9786503at2"/>
<accession>A0A4R2IXZ0</accession>
<dbReference type="PRINTS" id="PR00469">
    <property type="entry name" value="PNDRDTASEII"/>
</dbReference>
<organism evidence="5 6">
    <name type="scientific">Actinocrispum wychmicini</name>
    <dbReference type="NCBI Taxonomy" id="1213861"/>
    <lineage>
        <taxon>Bacteria</taxon>
        <taxon>Bacillati</taxon>
        <taxon>Actinomycetota</taxon>
        <taxon>Actinomycetes</taxon>
        <taxon>Pseudonocardiales</taxon>
        <taxon>Pseudonocardiaceae</taxon>
        <taxon>Actinocrispum</taxon>
    </lineage>
</organism>
<evidence type="ECO:0000259" key="4">
    <source>
        <dbReference type="Pfam" id="PF07992"/>
    </source>
</evidence>
<protein>
    <submittedName>
        <fullName evidence="5">Thioredoxin reductase</fullName>
    </submittedName>
</protein>
<comment type="catalytic activity">
    <reaction evidence="3">
        <text>[thioredoxin]-dithiol + NADP(+) = [thioredoxin]-disulfide + NADPH + H(+)</text>
        <dbReference type="Rhea" id="RHEA:20345"/>
        <dbReference type="Rhea" id="RHEA-COMP:10698"/>
        <dbReference type="Rhea" id="RHEA-COMP:10700"/>
        <dbReference type="ChEBI" id="CHEBI:15378"/>
        <dbReference type="ChEBI" id="CHEBI:29950"/>
        <dbReference type="ChEBI" id="CHEBI:50058"/>
        <dbReference type="ChEBI" id="CHEBI:57783"/>
        <dbReference type="ChEBI" id="CHEBI:58349"/>
        <dbReference type="EC" id="1.8.1.9"/>
    </reaction>
</comment>
<keyword evidence="1" id="KW-0285">Flavoprotein</keyword>
<comment type="caution">
    <text evidence="5">The sequence shown here is derived from an EMBL/GenBank/DDBJ whole genome shotgun (WGS) entry which is preliminary data.</text>
</comment>
<dbReference type="PRINTS" id="PR00368">
    <property type="entry name" value="FADPNR"/>
</dbReference>
<proteinExistence type="predicted"/>
<evidence type="ECO:0000313" key="6">
    <source>
        <dbReference type="Proteomes" id="UP000295680"/>
    </source>
</evidence>
<dbReference type="AlphaFoldDB" id="A0A4R2IXZ0"/>
<dbReference type="InterPro" id="IPR023753">
    <property type="entry name" value="FAD/NAD-binding_dom"/>
</dbReference>
<name>A0A4R2IXZ0_9PSEU</name>
<feature type="domain" description="FAD/NAD(P)-binding" evidence="4">
    <location>
        <begin position="2"/>
        <end position="275"/>
    </location>
</feature>
<gene>
    <name evidence="5" type="ORF">EV192_114222</name>
</gene>
<dbReference type="Proteomes" id="UP000295680">
    <property type="component" value="Unassembled WGS sequence"/>
</dbReference>
<keyword evidence="6" id="KW-1185">Reference proteome</keyword>
<evidence type="ECO:0000256" key="1">
    <source>
        <dbReference type="ARBA" id="ARBA00022630"/>
    </source>
</evidence>
<evidence type="ECO:0000256" key="3">
    <source>
        <dbReference type="ARBA" id="ARBA00048132"/>
    </source>
</evidence>
<dbReference type="Pfam" id="PF07992">
    <property type="entry name" value="Pyr_redox_2"/>
    <property type="match status" value="1"/>
</dbReference>
<dbReference type="EMBL" id="SLWS01000014">
    <property type="protein sequence ID" value="TCO49852.1"/>
    <property type="molecule type" value="Genomic_DNA"/>
</dbReference>
<dbReference type="GO" id="GO:0004791">
    <property type="term" value="F:thioredoxin-disulfide reductase (NADPH) activity"/>
    <property type="evidence" value="ECO:0007669"/>
    <property type="project" value="UniProtKB-EC"/>
</dbReference>
<dbReference type="RefSeq" id="WP_132125078.1">
    <property type="nucleotide sequence ID" value="NZ_SLWS01000014.1"/>
</dbReference>
<dbReference type="InterPro" id="IPR036188">
    <property type="entry name" value="FAD/NAD-bd_sf"/>
</dbReference>
<evidence type="ECO:0000313" key="5">
    <source>
        <dbReference type="EMBL" id="TCO49852.1"/>
    </source>
</evidence>
<reference evidence="5 6" key="1">
    <citation type="submission" date="2019-03" db="EMBL/GenBank/DDBJ databases">
        <title>Genomic Encyclopedia of Type Strains, Phase IV (KMG-IV): sequencing the most valuable type-strain genomes for metagenomic binning, comparative biology and taxonomic classification.</title>
        <authorList>
            <person name="Goeker M."/>
        </authorList>
    </citation>
    <scope>NUCLEOTIDE SEQUENCE [LARGE SCALE GENOMIC DNA]</scope>
    <source>
        <strain evidence="5 6">DSM 45934</strain>
    </source>
</reference>
<dbReference type="Gene3D" id="3.50.50.60">
    <property type="entry name" value="FAD/NAD(P)-binding domain"/>
    <property type="match status" value="2"/>
</dbReference>
<sequence>MYDAIVIGGGPAGLAAALTLGRAHRKTLVLDSGDGRNAPAEAMHNFLTRDGTPPAEVRAIGRAQLGAYPAVTVVDALAVSVATVSGGYEVRLADDRVEYARRLLLASGLVDILPPVDGLAEIWGRSALHCPYCHGFEVSDRPIAVLGGDPDRIHLALHLSRFSSDVVLCTNGTEIEETHLATRTAPVTRLVSTGGKLEAIEFADGTALARDAVFVKTSWRQRSGLPAQLGCATFPDGTLEVNDFGLTSVPGIYAAGDMARRASQPGPMAAVIAAAASGTIAAVALDKDLLGADFDLPNPLAAKA</sequence>
<evidence type="ECO:0000256" key="2">
    <source>
        <dbReference type="ARBA" id="ARBA00023002"/>
    </source>
</evidence>
<dbReference type="PANTHER" id="PTHR48105">
    <property type="entry name" value="THIOREDOXIN REDUCTASE 1-RELATED-RELATED"/>
    <property type="match status" value="1"/>
</dbReference>